<keyword evidence="2" id="KW-0285">Flavoprotein</keyword>
<evidence type="ECO:0000313" key="7">
    <source>
        <dbReference type="EMBL" id="EPX85463.1"/>
    </source>
</evidence>
<feature type="domain" description="Glucose-methanol-choline oxidoreductase N-terminal" evidence="5">
    <location>
        <begin position="1"/>
        <end position="91"/>
    </location>
</feature>
<dbReference type="Gene3D" id="3.50.50.60">
    <property type="entry name" value="FAD/NAD(P)-binding domain"/>
    <property type="match status" value="2"/>
</dbReference>
<evidence type="ECO:0000256" key="1">
    <source>
        <dbReference type="ARBA" id="ARBA00010790"/>
    </source>
</evidence>
<comment type="caution">
    <text evidence="7">The sequence shown here is derived from an EMBL/GenBank/DDBJ whole genome shotgun (WGS) entry which is preliminary data.</text>
</comment>
<evidence type="ECO:0000256" key="4">
    <source>
        <dbReference type="ARBA" id="ARBA00023002"/>
    </source>
</evidence>
<keyword evidence="8" id="KW-1185">Reference proteome</keyword>
<gene>
    <name evidence="7" type="ORF">Salmuc_02845</name>
</gene>
<dbReference type="STRING" id="1123237.Salmuc_02845"/>
<dbReference type="SUPFAM" id="SSF51905">
    <property type="entry name" value="FAD/NAD(P)-binding domain"/>
    <property type="match status" value="1"/>
</dbReference>
<protein>
    <submittedName>
        <fullName evidence="7">Putative dehydrogenase</fullName>
    </submittedName>
</protein>
<dbReference type="InterPro" id="IPR000172">
    <property type="entry name" value="GMC_OxRdtase_N"/>
</dbReference>
<dbReference type="GO" id="GO:0016614">
    <property type="term" value="F:oxidoreductase activity, acting on CH-OH group of donors"/>
    <property type="evidence" value="ECO:0007669"/>
    <property type="project" value="InterPro"/>
</dbReference>
<feature type="domain" description="Glucose-methanol-choline oxidoreductase C-terminal" evidence="6">
    <location>
        <begin position="183"/>
        <end position="300"/>
    </location>
</feature>
<dbReference type="HOGENOM" id="CLU_871226_0_0_5"/>
<evidence type="ECO:0000256" key="3">
    <source>
        <dbReference type="ARBA" id="ARBA00022827"/>
    </source>
</evidence>
<evidence type="ECO:0000259" key="6">
    <source>
        <dbReference type="Pfam" id="PF05199"/>
    </source>
</evidence>
<dbReference type="Proteomes" id="UP000015347">
    <property type="component" value="Unassembled WGS sequence"/>
</dbReference>
<reference evidence="8" key="1">
    <citation type="journal article" date="2014" name="Stand. Genomic Sci.">
        <title>Genome sequence of the exopolysaccharide-producing Salipiger mucosus type strain (DSM 16094(T)), a moderately halophilic member of the Roseobacter clade.</title>
        <authorList>
            <person name="Riedel T."/>
            <person name="Spring S."/>
            <person name="Fiebig A."/>
            <person name="Petersen J."/>
            <person name="Kyrpides N.C."/>
            <person name="Goker M."/>
            <person name="Klenk H.P."/>
        </authorList>
    </citation>
    <scope>NUCLEOTIDE SEQUENCE [LARGE SCALE GENOMIC DNA]</scope>
    <source>
        <strain evidence="8">DSM 16094</strain>
    </source>
</reference>
<dbReference type="PANTHER" id="PTHR46056">
    <property type="entry name" value="LONG-CHAIN-ALCOHOL OXIDASE"/>
    <property type="match status" value="1"/>
</dbReference>
<sequence>MGCPRHARASADIAYLAAAQARGVEVRSGAVATGLKRTGGRVTGLRYTDAQGAQEIDAAEVVLAGNALGTARLMEGVEAPPLFGRGLMMHPTAIVTGLFADNIQSYRGAFAAALVSQQFYETDIARGFTRGFQMQALRGQGPLTTALGGYGLALPWGKAHAESFAASFGRSLSLTVTCDDIAEDRNRIALHPTRRDAHGLAVPRMIYRVGENSRRLLDFGIKRASEALREAGAGALRVNPLSRNAGFHLMGTARMGRDAETSVTDAFGRVHGVPGLSIVDASTFVTAAPVNPTPTLQAIALRAGEAMRGHLNARTETTA</sequence>
<keyword evidence="4" id="KW-0560">Oxidoreductase</keyword>
<dbReference type="Pfam" id="PF05199">
    <property type="entry name" value="GMC_oxred_C"/>
    <property type="match status" value="1"/>
</dbReference>
<comment type="similarity">
    <text evidence="1">Belongs to the GMC oxidoreductase family.</text>
</comment>
<dbReference type="InterPro" id="IPR007867">
    <property type="entry name" value="GMC_OxRtase_C"/>
</dbReference>
<dbReference type="EMBL" id="APVH01000009">
    <property type="protein sequence ID" value="EPX85463.1"/>
    <property type="molecule type" value="Genomic_DNA"/>
</dbReference>
<keyword evidence="3" id="KW-0274">FAD</keyword>
<evidence type="ECO:0000259" key="5">
    <source>
        <dbReference type="Pfam" id="PF00732"/>
    </source>
</evidence>
<dbReference type="InterPro" id="IPR036188">
    <property type="entry name" value="FAD/NAD-bd_sf"/>
</dbReference>
<name>S9R0K3_9RHOB</name>
<accession>S9R0K3</accession>
<dbReference type="SUPFAM" id="SSF54373">
    <property type="entry name" value="FAD-linked reductases, C-terminal domain"/>
    <property type="match status" value="1"/>
</dbReference>
<evidence type="ECO:0000256" key="2">
    <source>
        <dbReference type="ARBA" id="ARBA00022630"/>
    </source>
</evidence>
<proteinExistence type="inferred from homology"/>
<dbReference type="eggNOG" id="COG2303">
    <property type="taxonomic scope" value="Bacteria"/>
</dbReference>
<dbReference type="GO" id="GO:0050660">
    <property type="term" value="F:flavin adenine dinucleotide binding"/>
    <property type="evidence" value="ECO:0007669"/>
    <property type="project" value="InterPro"/>
</dbReference>
<organism evidence="7 8">
    <name type="scientific">Salipiger mucosus DSM 16094</name>
    <dbReference type="NCBI Taxonomy" id="1123237"/>
    <lineage>
        <taxon>Bacteria</taxon>
        <taxon>Pseudomonadati</taxon>
        <taxon>Pseudomonadota</taxon>
        <taxon>Alphaproteobacteria</taxon>
        <taxon>Rhodobacterales</taxon>
        <taxon>Roseobacteraceae</taxon>
        <taxon>Salipiger</taxon>
    </lineage>
</organism>
<dbReference type="Pfam" id="PF00732">
    <property type="entry name" value="GMC_oxred_N"/>
    <property type="match status" value="1"/>
</dbReference>
<dbReference type="AlphaFoldDB" id="S9R0K3"/>
<evidence type="ECO:0000313" key="8">
    <source>
        <dbReference type="Proteomes" id="UP000015347"/>
    </source>
</evidence>
<dbReference type="PANTHER" id="PTHR46056:SF12">
    <property type="entry name" value="LONG-CHAIN-ALCOHOL OXIDASE"/>
    <property type="match status" value="1"/>
</dbReference>